<gene>
    <name evidence="2" type="ORF">CfE428DRAFT_6293</name>
</gene>
<sequence>MKTTILLAVALLGSNSLFAAEPPPRKESNLSVRNEVLLAIDKGLAWLKKQQQADGSIANPENAEASAEHPALTALPLIAFYREPTGKAKTEYADVLNKGYAYLRSKVQPDGGIYTSGLSNYNTSVCLMALLNTGDPKDEPMLKRANNFIVGMQAENLAQPEMNGGIGYGPTGVNPRRGFPDLDNTLIALEALRAYKTTHPSIETSGAKELNWQAAIDFISRCQNLPKYNKQKWASGDAANKGGFIYYPGDSNAGEQDLPNGKKALRSYGTMTYAGLLSYIYADLKRDDPRIAAAVEWLQKNYTLEENPGLGRAGLYYYYHLAAKGLATSGIHDFETADGRKLDWAHDLALKLIQLQAGDGSWVNDTARWMEKDPALVTSYGVITLEIVYNQL</sequence>
<evidence type="ECO:0000313" key="3">
    <source>
        <dbReference type="Proteomes" id="UP000005824"/>
    </source>
</evidence>
<dbReference type="Proteomes" id="UP000005824">
    <property type="component" value="Unassembled WGS sequence"/>
</dbReference>
<dbReference type="InParanoid" id="B4DBK2"/>
<evidence type="ECO:0000256" key="1">
    <source>
        <dbReference type="SAM" id="SignalP"/>
    </source>
</evidence>
<comment type="caution">
    <text evidence="2">The sequence shown here is derived from an EMBL/GenBank/DDBJ whole genome shotgun (WGS) entry which is preliminary data.</text>
</comment>
<dbReference type="AlphaFoldDB" id="B4DBK2"/>
<keyword evidence="3" id="KW-1185">Reference proteome</keyword>
<accession>B4DBK2</accession>
<dbReference type="EMBL" id="ABVL01000038">
    <property type="protein sequence ID" value="EDY16189.1"/>
    <property type="molecule type" value="Genomic_DNA"/>
</dbReference>
<name>B4DBK2_9BACT</name>
<dbReference type="eggNOG" id="COG1657">
    <property type="taxonomic scope" value="Bacteria"/>
</dbReference>
<keyword evidence="1" id="KW-0732">Signal</keyword>
<dbReference type="InterPro" id="IPR008930">
    <property type="entry name" value="Terpenoid_cyclase/PrenylTrfase"/>
</dbReference>
<protein>
    <submittedName>
        <fullName evidence="2">Cycloartenol synthase-like protein</fullName>
    </submittedName>
</protein>
<dbReference type="Gene3D" id="1.50.10.20">
    <property type="match status" value="2"/>
</dbReference>
<proteinExistence type="predicted"/>
<evidence type="ECO:0000313" key="2">
    <source>
        <dbReference type="EMBL" id="EDY16189.1"/>
    </source>
</evidence>
<dbReference type="STRING" id="497964.CfE428DRAFT_6293"/>
<dbReference type="SUPFAM" id="SSF48239">
    <property type="entry name" value="Terpenoid cyclases/Protein prenyltransferases"/>
    <property type="match status" value="1"/>
</dbReference>
<dbReference type="CDD" id="cd00688">
    <property type="entry name" value="ISOPREN_C2_like"/>
    <property type="match status" value="1"/>
</dbReference>
<feature type="signal peptide" evidence="1">
    <location>
        <begin position="1"/>
        <end position="19"/>
    </location>
</feature>
<organism evidence="2 3">
    <name type="scientific">Chthoniobacter flavus Ellin428</name>
    <dbReference type="NCBI Taxonomy" id="497964"/>
    <lineage>
        <taxon>Bacteria</taxon>
        <taxon>Pseudomonadati</taxon>
        <taxon>Verrucomicrobiota</taxon>
        <taxon>Spartobacteria</taxon>
        <taxon>Chthoniobacterales</taxon>
        <taxon>Chthoniobacteraceae</taxon>
        <taxon>Chthoniobacter</taxon>
    </lineage>
</organism>
<dbReference type="RefSeq" id="WP_006983611.1">
    <property type="nucleotide sequence ID" value="NZ_ABVL01000038.1"/>
</dbReference>
<feature type="chain" id="PRO_5002800732" evidence="1">
    <location>
        <begin position="20"/>
        <end position="392"/>
    </location>
</feature>
<reference evidence="2 3" key="1">
    <citation type="journal article" date="2011" name="J. Bacteriol.">
        <title>Genome sequence of Chthoniobacter flavus Ellin428, an aerobic heterotrophic soil bacterium.</title>
        <authorList>
            <person name="Kant R."/>
            <person name="van Passel M.W."/>
            <person name="Palva A."/>
            <person name="Lucas S."/>
            <person name="Lapidus A."/>
            <person name="Glavina Del Rio T."/>
            <person name="Dalin E."/>
            <person name="Tice H."/>
            <person name="Bruce D."/>
            <person name="Goodwin L."/>
            <person name="Pitluck S."/>
            <person name="Larimer F.W."/>
            <person name="Land M.L."/>
            <person name="Hauser L."/>
            <person name="Sangwan P."/>
            <person name="de Vos W.M."/>
            <person name="Janssen P.H."/>
            <person name="Smidt H."/>
        </authorList>
    </citation>
    <scope>NUCLEOTIDE SEQUENCE [LARGE SCALE GENOMIC DNA]</scope>
    <source>
        <strain evidence="2 3">Ellin428</strain>
    </source>
</reference>